<dbReference type="PROSITE" id="PS50164">
    <property type="entry name" value="GIY_YIG"/>
    <property type="match status" value="1"/>
</dbReference>
<dbReference type="SUPFAM" id="SSF82771">
    <property type="entry name" value="GIY-YIG endonuclease"/>
    <property type="match status" value="1"/>
</dbReference>
<dbReference type="Gene3D" id="3.30.420.10">
    <property type="entry name" value="Ribonuclease H-like superfamily/Ribonuclease H"/>
    <property type="match status" value="1"/>
</dbReference>
<evidence type="ECO:0000313" key="6">
    <source>
        <dbReference type="Proteomes" id="UP000037716"/>
    </source>
</evidence>
<dbReference type="FunFam" id="3.30.420.10:FF:000045">
    <property type="entry name" value="3'-5' exonuclease DinG"/>
    <property type="match status" value="1"/>
</dbReference>
<dbReference type="InterPro" id="IPR012337">
    <property type="entry name" value="RNaseH-like_sf"/>
</dbReference>
<keyword evidence="7" id="KW-1185">Reference proteome</keyword>
<feature type="domain" description="GIY-YIG" evidence="3">
    <location>
        <begin position="195"/>
        <end position="271"/>
    </location>
</feature>
<dbReference type="InterPro" id="IPR035901">
    <property type="entry name" value="GIY-YIG_endonuc_sf"/>
</dbReference>
<gene>
    <name evidence="4" type="ORF">I602_2073</name>
    <name evidence="5" type="ORF">SAMN05444353_1844</name>
</gene>
<dbReference type="SMART" id="SM00479">
    <property type="entry name" value="EXOIII"/>
    <property type="match status" value="1"/>
</dbReference>
<dbReference type="InterPro" id="IPR006054">
    <property type="entry name" value="DnaQ"/>
</dbReference>
<reference evidence="4 6" key="1">
    <citation type="submission" date="2015-07" db="EMBL/GenBank/DDBJ databases">
        <title>Genome of Polaribacter dokdonenesis DSW-5, isolated from seawater off Dokdo in Korea.</title>
        <authorList>
            <person name="Yoon K."/>
            <person name="Song J.Y."/>
            <person name="Kim J.F."/>
        </authorList>
    </citation>
    <scope>NUCLEOTIDE SEQUENCE [LARGE SCALE GENOMIC DNA]</scope>
    <source>
        <strain evidence="4 6">DSW-5</strain>
    </source>
</reference>
<dbReference type="InterPro" id="IPR013520">
    <property type="entry name" value="Ribonucl_H"/>
</dbReference>
<dbReference type="RefSeq" id="WP_053974612.1">
    <property type="nucleotide sequence ID" value="NZ_FNUE01000002.1"/>
</dbReference>
<dbReference type="GO" id="GO:0003677">
    <property type="term" value="F:DNA binding"/>
    <property type="evidence" value="ECO:0007669"/>
    <property type="project" value="InterPro"/>
</dbReference>
<comment type="subunit">
    <text evidence="2">DNA polymerase III contains a core (composed of alpha, epsilon and theta chains) that associates with a tau subunit. This core dimerizes to form the POLIII' complex. PolIII' associates with the gamma complex (composed of gamma, delta, delta', psi and chi chains) and with the beta chain to form the complete DNA polymerase III complex.</text>
</comment>
<dbReference type="InterPro" id="IPR036397">
    <property type="entry name" value="RNaseH_sf"/>
</dbReference>
<protein>
    <submittedName>
        <fullName evidence="4">DNA polymerase III, epsilon subunit</fullName>
    </submittedName>
    <submittedName>
        <fullName evidence="5">DNA polymerase-3 subunit epsilon</fullName>
    </submittedName>
</protein>
<dbReference type="Proteomes" id="UP000037716">
    <property type="component" value="Unassembled WGS sequence"/>
</dbReference>
<evidence type="ECO:0000256" key="1">
    <source>
        <dbReference type="ARBA" id="ARBA00025483"/>
    </source>
</evidence>
<dbReference type="GO" id="GO:0008408">
    <property type="term" value="F:3'-5' exonuclease activity"/>
    <property type="evidence" value="ECO:0007669"/>
    <property type="project" value="TreeGrafter"/>
</dbReference>
<evidence type="ECO:0000259" key="3">
    <source>
        <dbReference type="PROSITE" id="PS50164"/>
    </source>
</evidence>
<dbReference type="GO" id="GO:0045004">
    <property type="term" value="P:DNA replication proofreading"/>
    <property type="evidence" value="ECO:0007669"/>
    <property type="project" value="TreeGrafter"/>
</dbReference>
<dbReference type="PANTHER" id="PTHR30231">
    <property type="entry name" value="DNA POLYMERASE III SUBUNIT EPSILON"/>
    <property type="match status" value="1"/>
</dbReference>
<dbReference type="CDD" id="cd06127">
    <property type="entry name" value="DEDDh"/>
    <property type="match status" value="1"/>
</dbReference>
<sequence>MYAILDIETTGGKFNEEGITEIAIYKFDGQEIVDQFISLINPEKPIQEFVVRLTGINNKMLKNAPKFYEVAKRIVEITKNCIIVAHNSAFDYRILRTEFDRLGYDFERNTLCTVELSQALILDQPSYSLGKLTKSLGIPITDRHRATGDALATVKLFKLLLTKDNKKTIIQNAIKYFDKRLEKQKLKNLIEEIPAVLGVYYIHDTNGKVIYIGKGKNIKSEINNLFIKTSRRSVRVQERATSVSFDKTGNELFTRLKYYLELEALTPKFNFKKKFKHVFDNFNNDNFLIIDKGREVEEHAVVLIENNEVSSYGYTNLAFQENNIDILKSILTTIEEKQIAKTVIKNYLNRNKVKKIIRLDNL</sequence>
<accession>A0A0M9CHC8</accession>
<proteinExistence type="predicted"/>
<dbReference type="EMBL" id="LGBR01000001">
    <property type="protein sequence ID" value="KOY52513.1"/>
    <property type="molecule type" value="Genomic_DNA"/>
</dbReference>
<dbReference type="InterPro" id="IPR000305">
    <property type="entry name" value="GIY-YIG_endonuc"/>
</dbReference>
<dbReference type="NCBIfam" id="TIGR00573">
    <property type="entry name" value="dnaq"/>
    <property type="match status" value="1"/>
</dbReference>
<dbReference type="STRING" id="1300348.I602_2073"/>
<dbReference type="OrthoDB" id="9803913at2"/>
<dbReference type="Proteomes" id="UP000183071">
    <property type="component" value="Unassembled WGS sequence"/>
</dbReference>
<comment type="function">
    <text evidence="1">DNA polymerase III is a complex, multichain enzyme responsible for most of the replicative synthesis in bacteria. The epsilon subunit contain the editing function and is a proofreading 3'-5' exonuclease.</text>
</comment>
<evidence type="ECO:0000313" key="4">
    <source>
        <dbReference type="EMBL" id="KOY52513.1"/>
    </source>
</evidence>
<evidence type="ECO:0000256" key="2">
    <source>
        <dbReference type="ARBA" id="ARBA00026073"/>
    </source>
</evidence>
<dbReference type="Pfam" id="PF00929">
    <property type="entry name" value="RNase_T"/>
    <property type="match status" value="1"/>
</dbReference>
<evidence type="ECO:0000313" key="5">
    <source>
        <dbReference type="EMBL" id="SEE46978.1"/>
    </source>
</evidence>
<reference evidence="5 7" key="2">
    <citation type="submission" date="2016-10" db="EMBL/GenBank/DDBJ databases">
        <authorList>
            <person name="Varghese N."/>
            <person name="Submissions S."/>
        </authorList>
    </citation>
    <scope>NUCLEOTIDE SEQUENCE [LARGE SCALE GENOMIC DNA]</scope>
    <source>
        <strain evidence="5 7">DSW-5</strain>
    </source>
</reference>
<dbReference type="AlphaFoldDB" id="A0A0M9CHC8"/>
<comment type="caution">
    <text evidence="4">The sequence shown here is derived from an EMBL/GenBank/DDBJ whole genome shotgun (WGS) entry which is preliminary data.</text>
</comment>
<dbReference type="PATRIC" id="fig|1300348.6.peg.2074"/>
<dbReference type="PANTHER" id="PTHR30231:SF41">
    <property type="entry name" value="DNA POLYMERASE III SUBUNIT EPSILON"/>
    <property type="match status" value="1"/>
</dbReference>
<dbReference type="GO" id="GO:0003887">
    <property type="term" value="F:DNA-directed DNA polymerase activity"/>
    <property type="evidence" value="ECO:0007669"/>
    <property type="project" value="InterPro"/>
</dbReference>
<dbReference type="EMBL" id="FNUE01000002">
    <property type="protein sequence ID" value="SEE46978.1"/>
    <property type="molecule type" value="Genomic_DNA"/>
</dbReference>
<dbReference type="Gene3D" id="3.40.1440.10">
    <property type="entry name" value="GIY-YIG endonuclease"/>
    <property type="match status" value="1"/>
</dbReference>
<name>A0A0M9CHC8_9FLAO</name>
<organism evidence="4 6">
    <name type="scientific">Polaribacter dokdonensis DSW-5</name>
    <dbReference type="NCBI Taxonomy" id="1300348"/>
    <lineage>
        <taxon>Bacteria</taxon>
        <taxon>Pseudomonadati</taxon>
        <taxon>Bacteroidota</taxon>
        <taxon>Flavobacteriia</taxon>
        <taxon>Flavobacteriales</taxon>
        <taxon>Flavobacteriaceae</taxon>
    </lineage>
</organism>
<dbReference type="GO" id="GO:0005829">
    <property type="term" value="C:cytosol"/>
    <property type="evidence" value="ECO:0007669"/>
    <property type="project" value="TreeGrafter"/>
</dbReference>
<dbReference type="SUPFAM" id="SSF53098">
    <property type="entry name" value="Ribonuclease H-like"/>
    <property type="match status" value="1"/>
</dbReference>
<evidence type="ECO:0000313" key="7">
    <source>
        <dbReference type="Proteomes" id="UP000183071"/>
    </source>
</evidence>